<dbReference type="PROSITE" id="PS00211">
    <property type="entry name" value="ABC_TRANSPORTER_1"/>
    <property type="match status" value="1"/>
</dbReference>
<feature type="domain" description="ABC transporter" evidence="4">
    <location>
        <begin position="3"/>
        <end position="220"/>
    </location>
</feature>
<dbReference type="GO" id="GO:0005524">
    <property type="term" value="F:ATP binding"/>
    <property type="evidence" value="ECO:0007669"/>
    <property type="project" value="UniProtKB-KW"/>
</dbReference>
<dbReference type="Gene3D" id="2.40.50.100">
    <property type="match status" value="1"/>
</dbReference>
<reference evidence="5 6" key="1">
    <citation type="submission" date="2022-10" db="EMBL/GenBank/DDBJ databases">
        <title>Alteromonas sp. chi3 Genome sequencing.</title>
        <authorList>
            <person name="Park S."/>
        </authorList>
    </citation>
    <scope>NUCLEOTIDE SEQUENCE [LARGE SCALE GENOMIC DNA]</scope>
    <source>
        <strain evidence="6">chi3</strain>
    </source>
</reference>
<evidence type="ECO:0000256" key="1">
    <source>
        <dbReference type="ARBA" id="ARBA00022448"/>
    </source>
</evidence>
<dbReference type="InterPro" id="IPR017871">
    <property type="entry name" value="ABC_transporter-like_CS"/>
</dbReference>
<dbReference type="PROSITE" id="PS50893">
    <property type="entry name" value="ABC_TRANSPORTER_2"/>
    <property type="match status" value="1"/>
</dbReference>
<dbReference type="SUPFAM" id="SSF52540">
    <property type="entry name" value="P-loop containing nucleoside triphosphate hydrolases"/>
    <property type="match status" value="1"/>
</dbReference>
<accession>A0ABT5L111</accession>
<dbReference type="Pfam" id="PF00005">
    <property type="entry name" value="ABC_tran"/>
    <property type="match status" value="1"/>
</dbReference>
<name>A0ABT5L111_9ALTE</name>
<dbReference type="SMART" id="SM00382">
    <property type="entry name" value="AAA"/>
    <property type="match status" value="1"/>
</dbReference>
<gene>
    <name evidence="5" type="ORF">OIK42_08160</name>
</gene>
<evidence type="ECO:0000256" key="2">
    <source>
        <dbReference type="ARBA" id="ARBA00022741"/>
    </source>
</evidence>
<dbReference type="PANTHER" id="PTHR42781">
    <property type="entry name" value="SPERMIDINE/PUTRESCINE IMPORT ATP-BINDING PROTEIN POTA"/>
    <property type="match status" value="1"/>
</dbReference>
<dbReference type="Proteomes" id="UP001218788">
    <property type="component" value="Unassembled WGS sequence"/>
</dbReference>
<sequence>MECHVSQQAGAFTLQASLLLPAECHWLGLFGPSGAGKSTLLRALAGLERTAEVNGQWGEVVLPDARQSVLVSAQTPLFPAISVAQNLHLVASHNQQSAAQTDWAIDNCECRQLLSKMPGALSGGELQRVKLARALLANPTLLLLDESFSAMDSALKQRIQWRLRYEWSGSARVIMVSHDINDMIRCCQQVALISAGSVVSQGDIATILGGQHALAQPDKPGEQTLPLASVLKGPFYAQGDAGIQFKVGQTIVNSSDAAVRDNTNQIAMLVPASQVVLSQGDETSLSLPNCLTGRVTAIESINDLQHKVSLLCADQQLIAAVDTVILAQMGLHSGDTVHAHFASRFSL</sequence>
<dbReference type="InterPro" id="IPR003593">
    <property type="entry name" value="AAA+_ATPase"/>
</dbReference>
<dbReference type="InterPro" id="IPR050093">
    <property type="entry name" value="ABC_SmlMolc_Importer"/>
</dbReference>
<organism evidence="5 6">
    <name type="scientific">Alteromonas gilva</name>
    <dbReference type="NCBI Taxonomy" id="2987522"/>
    <lineage>
        <taxon>Bacteria</taxon>
        <taxon>Pseudomonadati</taxon>
        <taxon>Pseudomonadota</taxon>
        <taxon>Gammaproteobacteria</taxon>
        <taxon>Alteromonadales</taxon>
        <taxon>Alteromonadaceae</taxon>
        <taxon>Alteromonas/Salinimonas group</taxon>
        <taxon>Alteromonas</taxon>
    </lineage>
</organism>
<protein>
    <submittedName>
        <fullName evidence="5">ATP-binding cassette domain-containing protein</fullName>
    </submittedName>
</protein>
<keyword evidence="2" id="KW-0547">Nucleotide-binding</keyword>
<comment type="caution">
    <text evidence="5">The sequence shown here is derived from an EMBL/GenBank/DDBJ whole genome shotgun (WGS) entry which is preliminary data.</text>
</comment>
<dbReference type="EMBL" id="JAQQXP010000001">
    <property type="protein sequence ID" value="MDC8830734.1"/>
    <property type="molecule type" value="Genomic_DNA"/>
</dbReference>
<evidence type="ECO:0000313" key="6">
    <source>
        <dbReference type="Proteomes" id="UP001218788"/>
    </source>
</evidence>
<evidence type="ECO:0000256" key="3">
    <source>
        <dbReference type="ARBA" id="ARBA00022840"/>
    </source>
</evidence>
<keyword evidence="1" id="KW-0813">Transport</keyword>
<evidence type="ECO:0000313" key="5">
    <source>
        <dbReference type="EMBL" id="MDC8830734.1"/>
    </source>
</evidence>
<keyword evidence="3 5" id="KW-0067">ATP-binding</keyword>
<keyword evidence="6" id="KW-1185">Reference proteome</keyword>
<evidence type="ECO:0000259" key="4">
    <source>
        <dbReference type="PROSITE" id="PS50893"/>
    </source>
</evidence>
<dbReference type="RefSeq" id="WP_273639648.1">
    <property type="nucleotide sequence ID" value="NZ_JAQQXP010000001.1"/>
</dbReference>
<dbReference type="Gene3D" id="3.40.50.300">
    <property type="entry name" value="P-loop containing nucleotide triphosphate hydrolases"/>
    <property type="match status" value="1"/>
</dbReference>
<dbReference type="InterPro" id="IPR008995">
    <property type="entry name" value="Mo/tungstate-bd_C_term_dom"/>
</dbReference>
<dbReference type="InterPro" id="IPR027417">
    <property type="entry name" value="P-loop_NTPase"/>
</dbReference>
<proteinExistence type="predicted"/>
<dbReference type="InterPro" id="IPR003439">
    <property type="entry name" value="ABC_transporter-like_ATP-bd"/>
</dbReference>
<dbReference type="SUPFAM" id="SSF50331">
    <property type="entry name" value="MOP-like"/>
    <property type="match status" value="1"/>
</dbReference>
<dbReference type="PANTHER" id="PTHR42781:SF4">
    <property type="entry name" value="SPERMIDINE_PUTRESCINE IMPORT ATP-BINDING PROTEIN POTA"/>
    <property type="match status" value="1"/>
</dbReference>